<keyword evidence="1" id="KW-0812">Transmembrane</keyword>
<feature type="transmembrane region" description="Helical" evidence="1">
    <location>
        <begin position="57"/>
        <end position="77"/>
    </location>
</feature>
<reference evidence="2 3" key="1">
    <citation type="submission" date="2016-02" db="EMBL/GenBank/DDBJ databases">
        <title>Draft genome sequence of the strain BR 10247T Bradyrhizobium neotropicale isolated from nodules of Centrolobium paraense.</title>
        <authorList>
            <person name="Simoes-Araujo J.L."/>
            <person name="Barauna A.C."/>
            <person name="Silva K."/>
            <person name="Zilli J.E."/>
        </authorList>
    </citation>
    <scope>NUCLEOTIDE SEQUENCE [LARGE SCALE GENOMIC DNA]</scope>
    <source>
        <strain evidence="2 3">BR 10247</strain>
    </source>
</reference>
<sequence length="78" mass="8462">MESIRRQNPQAALMSLEAAAASARGGFACLFSTADEYETAVISERRAQGRYTQSRNYWPLALFAGCALIVTGTVLLFA</sequence>
<protein>
    <submittedName>
        <fullName evidence="2">Uncharacterized protein</fullName>
    </submittedName>
</protein>
<keyword evidence="1" id="KW-0472">Membrane</keyword>
<dbReference type="RefSeq" id="WP_027550568.1">
    <property type="nucleotide sequence ID" value="NZ_LSEF01000040.1"/>
</dbReference>
<gene>
    <name evidence="2" type="ORF">AXW67_07110</name>
</gene>
<proteinExistence type="predicted"/>
<keyword evidence="3" id="KW-1185">Reference proteome</keyword>
<evidence type="ECO:0000313" key="2">
    <source>
        <dbReference type="EMBL" id="OAF17878.1"/>
    </source>
</evidence>
<dbReference type="Proteomes" id="UP000077173">
    <property type="component" value="Unassembled WGS sequence"/>
</dbReference>
<organism evidence="2 3">
    <name type="scientific">Bradyrhizobium neotropicale</name>
    <dbReference type="NCBI Taxonomy" id="1497615"/>
    <lineage>
        <taxon>Bacteria</taxon>
        <taxon>Pseudomonadati</taxon>
        <taxon>Pseudomonadota</taxon>
        <taxon>Alphaproteobacteria</taxon>
        <taxon>Hyphomicrobiales</taxon>
        <taxon>Nitrobacteraceae</taxon>
        <taxon>Bradyrhizobium</taxon>
    </lineage>
</organism>
<accession>A0A176ZB98</accession>
<evidence type="ECO:0000313" key="3">
    <source>
        <dbReference type="Proteomes" id="UP000077173"/>
    </source>
</evidence>
<dbReference type="GeneID" id="32587252"/>
<dbReference type="EMBL" id="LSEF01000040">
    <property type="protein sequence ID" value="OAF17878.1"/>
    <property type="molecule type" value="Genomic_DNA"/>
</dbReference>
<comment type="caution">
    <text evidence="2">The sequence shown here is derived from an EMBL/GenBank/DDBJ whole genome shotgun (WGS) entry which is preliminary data.</text>
</comment>
<dbReference type="AlphaFoldDB" id="A0A176ZB98"/>
<evidence type="ECO:0000256" key="1">
    <source>
        <dbReference type="SAM" id="Phobius"/>
    </source>
</evidence>
<keyword evidence="1" id="KW-1133">Transmembrane helix</keyword>
<name>A0A176ZB98_9BRAD</name>